<name>A0A8H7VNQ0_9FUNG</name>
<proteinExistence type="predicted"/>
<sequence length="225" mass="25789">MQFTYGATFYANVIINFIQSPYLAYSSYEIFKMNYSEDRLPINLELMSNKLLKDDRVKDVIVKSLLGLRSSGSMYSINSSNWVYRPVSDVLYVPKAQCYKNFPPIFVAVQKIVDSTFMEKIILYSISLYEEYKILPILLIISVEEFSNEDVKSKFQENEGVALMEINCAFWANSCYLLWRESILNVDDGSPVDTLIALASCVINAENSSQSDSPAINYFFEIAYE</sequence>
<accession>A0A8H7VNQ0</accession>
<gene>
    <name evidence="1" type="ORF">INT48_001173</name>
</gene>
<reference evidence="1" key="1">
    <citation type="submission" date="2021-01" db="EMBL/GenBank/DDBJ databases">
        <title>Metabolic potential, ecology and presence of endohyphal bacteria is reflected in genomic diversity of Mucoromycotina.</title>
        <authorList>
            <person name="Muszewska A."/>
            <person name="Okrasinska A."/>
            <person name="Steczkiewicz K."/>
            <person name="Drgas O."/>
            <person name="Orlowska M."/>
            <person name="Perlinska-Lenart U."/>
            <person name="Aleksandrzak-Piekarczyk T."/>
            <person name="Szatraj K."/>
            <person name="Zielenkiewicz U."/>
            <person name="Pilsyk S."/>
            <person name="Malc E."/>
            <person name="Mieczkowski P."/>
            <person name="Kruszewska J.S."/>
            <person name="Biernat P."/>
            <person name="Pawlowska J."/>
        </authorList>
    </citation>
    <scope>NUCLEOTIDE SEQUENCE</scope>
    <source>
        <strain evidence="1">WA0000018081</strain>
    </source>
</reference>
<organism evidence="1 2">
    <name type="scientific">Thamnidium elegans</name>
    <dbReference type="NCBI Taxonomy" id="101142"/>
    <lineage>
        <taxon>Eukaryota</taxon>
        <taxon>Fungi</taxon>
        <taxon>Fungi incertae sedis</taxon>
        <taxon>Mucoromycota</taxon>
        <taxon>Mucoromycotina</taxon>
        <taxon>Mucoromycetes</taxon>
        <taxon>Mucorales</taxon>
        <taxon>Mucorineae</taxon>
        <taxon>Mucoraceae</taxon>
        <taxon>Thamnidium</taxon>
    </lineage>
</organism>
<dbReference type="Proteomes" id="UP000613177">
    <property type="component" value="Unassembled WGS sequence"/>
</dbReference>
<evidence type="ECO:0000313" key="2">
    <source>
        <dbReference type="Proteomes" id="UP000613177"/>
    </source>
</evidence>
<dbReference type="EMBL" id="JAEPRE010000291">
    <property type="protein sequence ID" value="KAG2229266.1"/>
    <property type="molecule type" value="Genomic_DNA"/>
</dbReference>
<comment type="caution">
    <text evidence="1">The sequence shown here is derived from an EMBL/GenBank/DDBJ whole genome shotgun (WGS) entry which is preliminary data.</text>
</comment>
<dbReference type="AlphaFoldDB" id="A0A8H7VNQ0"/>
<protein>
    <submittedName>
        <fullName evidence="1">Uncharacterized protein</fullName>
    </submittedName>
</protein>
<evidence type="ECO:0000313" key="1">
    <source>
        <dbReference type="EMBL" id="KAG2229266.1"/>
    </source>
</evidence>
<keyword evidence="2" id="KW-1185">Reference proteome</keyword>